<keyword evidence="2" id="KW-1185">Reference proteome</keyword>
<evidence type="ECO:0000313" key="1">
    <source>
        <dbReference type="EMBL" id="KAH9294614.1"/>
    </source>
</evidence>
<protein>
    <submittedName>
        <fullName evidence="1">Uncharacterized protein</fullName>
    </submittedName>
</protein>
<name>A0AA38CCK9_TAXCH</name>
<accession>A0AA38CCK9</accession>
<evidence type="ECO:0000313" key="2">
    <source>
        <dbReference type="Proteomes" id="UP000824469"/>
    </source>
</evidence>
<comment type="caution">
    <text evidence="1">The sequence shown here is derived from an EMBL/GenBank/DDBJ whole genome shotgun (WGS) entry which is preliminary data.</text>
</comment>
<gene>
    <name evidence="1" type="ORF">KI387_038202</name>
</gene>
<dbReference type="Proteomes" id="UP000824469">
    <property type="component" value="Unassembled WGS sequence"/>
</dbReference>
<feature type="non-terminal residue" evidence="1">
    <location>
        <position position="63"/>
    </location>
</feature>
<sequence>MGATRGRRSSGCSGAAENFEKIFLFSKKEKNSSNLARGFWWGPHEDTWRVQGARGENVHNFPE</sequence>
<reference evidence="1 2" key="1">
    <citation type="journal article" date="2021" name="Nat. Plants">
        <title>The Taxus genome provides insights into paclitaxel biosynthesis.</title>
        <authorList>
            <person name="Xiong X."/>
            <person name="Gou J."/>
            <person name="Liao Q."/>
            <person name="Li Y."/>
            <person name="Zhou Q."/>
            <person name="Bi G."/>
            <person name="Li C."/>
            <person name="Du R."/>
            <person name="Wang X."/>
            <person name="Sun T."/>
            <person name="Guo L."/>
            <person name="Liang H."/>
            <person name="Lu P."/>
            <person name="Wu Y."/>
            <person name="Zhang Z."/>
            <person name="Ro D.K."/>
            <person name="Shang Y."/>
            <person name="Huang S."/>
            <person name="Yan J."/>
        </authorList>
    </citation>
    <scope>NUCLEOTIDE SEQUENCE [LARGE SCALE GENOMIC DNA]</scope>
    <source>
        <strain evidence="1">Ta-2019</strain>
    </source>
</reference>
<dbReference type="AlphaFoldDB" id="A0AA38CCK9"/>
<organism evidence="1 2">
    <name type="scientific">Taxus chinensis</name>
    <name type="common">Chinese yew</name>
    <name type="synonym">Taxus wallichiana var. chinensis</name>
    <dbReference type="NCBI Taxonomy" id="29808"/>
    <lineage>
        <taxon>Eukaryota</taxon>
        <taxon>Viridiplantae</taxon>
        <taxon>Streptophyta</taxon>
        <taxon>Embryophyta</taxon>
        <taxon>Tracheophyta</taxon>
        <taxon>Spermatophyta</taxon>
        <taxon>Pinopsida</taxon>
        <taxon>Pinidae</taxon>
        <taxon>Conifers II</taxon>
        <taxon>Cupressales</taxon>
        <taxon>Taxaceae</taxon>
        <taxon>Taxus</taxon>
    </lineage>
</organism>
<dbReference type="EMBL" id="JAHRHJ020000011">
    <property type="protein sequence ID" value="KAH9294614.1"/>
    <property type="molecule type" value="Genomic_DNA"/>
</dbReference>
<proteinExistence type="predicted"/>